<organism evidence="1 2">
    <name type="scientific">Edaphobacillus lindanitolerans</name>
    <dbReference type="NCBI Taxonomy" id="550447"/>
    <lineage>
        <taxon>Bacteria</taxon>
        <taxon>Bacillati</taxon>
        <taxon>Bacillota</taxon>
        <taxon>Bacilli</taxon>
        <taxon>Bacillales</taxon>
        <taxon>Bacillaceae</taxon>
        <taxon>Edaphobacillus</taxon>
    </lineage>
</organism>
<dbReference type="RefSeq" id="WP_076756765.1">
    <property type="nucleotide sequence ID" value="NZ_FTPL01000001.1"/>
</dbReference>
<sequence length="127" mass="14986">MALSLGPGLLPACRKSIRRAFIRYMDERRWKMEAFDPEEFHHYWRSYVIFETELFDELPKSLRADAQFSSMLAQLINETVSGVMEEPPSEDLIAEIEWMQEKLDTQYQYACRSEATYVHSLLTGRLK</sequence>
<dbReference type="Proteomes" id="UP000187550">
    <property type="component" value="Unassembled WGS sequence"/>
</dbReference>
<gene>
    <name evidence="1" type="ORF">SAMN05428946_0486</name>
</gene>
<dbReference type="OrthoDB" id="2737829at2"/>
<dbReference type="EMBL" id="FTPL01000001">
    <property type="protein sequence ID" value="SIT69417.1"/>
    <property type="molecule type" value="Genomic_DNA"/>
</dbReference>
<dbReference type="AlphaFoldDB" id="A0A1U7PJY6"/>
<evidence type="ECO:0000313" key="2">
    <source>
        <dbReference type="Proteomes" id="UP000187550"/>
    </source>
</evidence>
<keyword evidence="2" id="KW-1185">Reference proteome</keyword>
<protein>
    <submittedName>
        <fullName evidence="1">Uncharacterized protein</fullName>
    </submittedName>
</protein>
<evidence type="ECO:0000313" key="1">
    <source>
        <dbReference type="EMBL" id="SIT69417.1"/>
    </source>
</evidence>
<dbReference type="STRING" id="550447.SAMN05428946_0486"/>
<reference evidence="2" key="1">
    <citation type="submission" date="2017-01" db="EMBL/GenBank/DDBJ databases">
        <authorList>
            <person name="Varghese N."/>
            <person name="Submissions S."/>
        </authorList>
    </citation>
    <scope>NUCLEOTIDE SEQUENCE [LARGE SCALE GENOMIC DNA]</scope>
    <source>
        <strain evidence="2">MNA4</strain>
    </source>
</reference>
<proteinExistence type="predicted"/>
<accession>A0A1U7PJY6</accession>
<name>A0A1U7PJY6_9BACI</name>